<comment type="subcellular location">
    <subcellularLocation>
        <location evidence="2">Chromosome</location>
    </subcellularLocation>
    <subcellularLocation>
        <location evidence="1">Nucleus</location>
    </subcellularLocation>
</comment>
<evidence type="ECO:0000256" key="7">
    <source>
        <dbReference type="ARBA" id="ARBA00022853"/>
    </source>
</evidence>
<organism evidence="11 12">
    <name type="scientific">Lentinula raphanica</name>
    <dbReference type="NCBI Taxonomy" id="153919"/>
    <lineage>
        <taxon>Eukaryota</taxon>
        <taxon>Fungi</taxon>
        <taxon>Dikarya</taxon>
        <taxon>Basidiomycota</taxon>
        <taxon>Agaricomycotina</taxon>
        <taxon>Agaricomycetes</taxon>
        <taxon>Agaricomycetidae</taxon>
        <taxon>Agaricales</taxon>
        <taxon>Marasmiineae</taxon>
        <taxon>Omphalotaceae</taxon>
        <taxon>Lentinula</taxon>
    </lineage>
</organism>
<dbReference type="InterPro" id="IPR046341">
    <property type="entry name" value="SET_dom_sf"/>
</dbReference>
<evidence type="ECO:0000256" key="9">
    <source>
        <dbReference type="SAM" id="MobiDB-lite"/>
    </source>
</evidence>
<feature type="compositionally biased region" description="Acidic residues" evidence="9">
    <location>
        <begin position="341"/>
        <end position="350"/>
    </location>
</feature>
<name>A0AA38PLH2_9AGAR</name>
<evidence type="ECO:0000256" key="2">
    <source>
        <dbReference type="ARBA" id="ARBA00004286"/>
    </source>
</evidence>
<feature type="compositionally biased region" description="Polar residues" evidence="9">
    <location>
        <begin position="371"/>
        <end position="385"/>
    </location>
</feature>
<feature type="region of interest" description="Disordered" evidence="9">
    <location>
        <begin position="273"/>
        <end position="525"/>
    </location>
</feature>
<keyword evidence="8" id="KW-0539">Nucleus</keyword>
<dbReference type="GO" id="GO:0005634">
    <property type="term" value="C:nucleus"/>
    <property type="evidence" value="ECO:0007669"/>
    <property type="project" value="UniProtKB-SubCell"/>
</dbReference>
<comment type="caution">
    <text evidence="11">The sequence shown here is derived from an EMBL/GenBank/DDBJ whole genome shotgun (WGS) entry which is preliminary data.</text>
</comment>
<dbReference type="Gene3D" id="2.170.270.10">
    <property type="entry name" value="SET domain"/>
    <property type="match status" value="1"/>
</dbReference>
<keyword evidence="5" id="KW-0808">Transferase</keyword>
<dbReference type="EMBL" id="MU805948">
    <property type="protein sequence ID" value="KAJ3844701.1"/>
    <property type="molecule type" value="Genomic_DNA"/>
</dbReference>
<feature type="region of interest" description="Disordered" evidence="9">
    <location>
        <begin position="843"/>
        <end position="873"/>
    </location>
</feature>
<dbReference type="InterPro" id="IPR001214">
    <property type="entry name" value="SET_dom"/>
</dbReference>
<evidence type="ECO:0000256" key="8">
    <source>
        <dbReference type="ARBA" id="ARBA00023242"/>
    </source>
</evidence>
<keyword evidence="12" id="KW-1185">Reference proteome</keyword>
<proteinExistence type="predicted"/>
<dbReference type="InterPro" id="IPR041938">
    <property type="entry name" value="Hist-Lys_N-MTase_N"/>
</dbReference>
<dbReference type="SMART" id="SM00317">
    <property type="entry name" value="SET"/>
    <property type="match status" value="1"/>
</dbReference>
<feature type="domain" description="SET" evidence="10">
    <location>
        <begin position="131"/>
        <end position="253"/>
    </location>
</feature>
<feature type="compositionally biased region" description="Low complexity" evidence="9">
    <location>
        <begin position="403"/>
        <end position="428"/>
    </location>
</feature>
<gene>
    <name evidence="11" type="ORF">F5878DRAFT_601281</name>
</gene>
<keyword evidence="6" id="KW-0949">S-adenosyl-L-methionine</keyword>
<accession>A0AA38PLH2</accession>
<dbReference type="Proteomes" id="UP001163846">
    <property type="component" value="Unassembled WGS sequence"/>
</dbReference>
<dbReference type="AlphaFoldDB" id="A0AA38PLH2"/>
<dbReference type="CDD" id="cd10524">
    <property type="entry name" value="SET_Suv4-20-like"/>
    <property type="match status" value="1"/>
</dbReference>
<feature type="compositionally biased region" description="Basic and acidic residues" evidence="9">
    <location>
        <begin position="505"/>
        <end position="514"/>
    </location>
</feature>
<keyword evidence="3" id="KW-0158">Chromosome</keyword>
<dbReference type="PROSITE" id="PS50280">
    <property type="entry name" value="SET"/>
    <property type="match status" value="1"/>
</dbReference>
<dbReference type="GO" id="GO:0042799">
    <property type="term" value="F:histone H4K20 methyltransferase activity"/>
    <property type="evidence" value="ECO:0007669"/>
    <property type="project" value="TreeGrafter"/>
</dbReference>
<protein>
    <recommendedName>
        <fullName evidence="10">SET domain-containing protein</fullName>
    </recommendedName>
</protein>
<dbReference type="Pfam" id="PF00856">
    <property type="entry name" value="SET"/>
    <property type="match status" value="1"/>
</dbReference>
<dbReference type="GO" id="GO:0005694">
    <property type="term" value="C:chromosome"/>
    <property type="evidence" value="ECO:0007669"/>
    <property type="project" value="UniProtKB-SubCell"/>
</dbReference>
<reference evidence="11" key="1">
    <citation type="submission" date="2022-08" db="EMBL/GenBank/DDBJ databases">
        <authorList>
            <consortium name="DOE Joint Genome Institute"/>
            <person name="Min B."/>
            <person name="Riley R."/>
            <person name="Sierra-Patev S."/>
            <person name="Naranjo-Ortiz M."/>
            <person name="Looney B."/>
            <person name="Konkel Z."/>
            <person name="Slot J.C."/>
            <person name="Sakamoto Y."/>
            <person name="Steenwyk J.L."/>
            <person name="Rokas A."/>
            <person name="Carro J."/>
            <person name="Camarero S."/>
            <person name="Ferreira P."/>
            <person name="Molpeceres G."/>
            <person name="Ruiz-Duenas F.J."/>
            <person name="Serrano A."/>
            <person name="Henrissat B."/>
            <person name="Drula E."/>
            <person name="Hughes K.W."/>
            <person name="Mata J.L."/>
            <person name="Ishikawa N.K."/>
            <person name="Vargas-Isla R."/>
            <person name="Ushijima S."/>
            <person name="Smith C.A."/>
            <person name="Ahrendt S."/>
            <person name="Andreopoulos W."/>
            <person name="He G."/>
            <person name="Labutti K."/>
            <person name="Lipzen A."/>
            <person name="Ng V."/>
            <person name="Sandor L."/>
            <person name="Barry K."/>
            <person name="Martinez A.T."/>
            <person name="Xiao Y."/>
            <person name="Gibbons J.G."/>
            <person name="Terashima K."/>
            <person name="Hibbett D.S."/>
            <person name="Grigoriev I.V."/>
        </authorList>
    </citation>
    <scope>NUCLEOTIDE SEQUENCE</scope>
    <source>
        <strain evidence="11">TFB9207</strain>
    </source>
</reference>
<evidence type="ECO:0000256" key="3">
    <source>
        <dbReference type="ARBA" id="ARBA00022454"/>
    </source>
</evidence>
<feature type="compositionally biased region" description="Low complexity" evidence="9">
    <location>
        <begin position="441"/>
        <end position="475"/>
    </location>
</feature>
<evidence type="ECO:0000256" key="4">
    <source>
        <dbReference type="ARBA" id="ARBA00022603"/>
    </source>
</evidence>
<feature type="compositionally biased region" description="Basic and acidic residues" evidence="9">
    <location>
        <begin position="767"/>
        <end position="776"/>
    </location>
</feature>
<sequence>MASNSSQHGASSRGLLTWRPTKIMNMRDLSKDDDFLSHLLVEKLGTGSVPLLVHKMDSSRRLPKVSPHDLMEIVRRIVVSKGPLQHAIRSAVDELFLLAPIRYYLQNYTQKQINAFATHASRYFELYHPSGSIEISHTSRYSHRTGKSELCILATRNLAPGTVITELKGSMANLTDEEDRELKRTDLRNSDIRRDFSVIHSKSMKKNHLFLGPARFVNHDCDNNCELFREGRYITFRVLRPISIGEEITAHYGDGYFGRKNRHCLCETCEKKGKGGYAPDHTDDDIPSDTASSDSDSDDSDSETEVISTTPEDDADKGQVNLNERRTRRGVYAVVTKEEDHSDESDDEDGSIIPLAGASDIPTPGEIEMADSTSILTSLPSSRAASNCDPVGPSRLSSSVSELTPISRSTSSLSSLSSLETSTPKSSTYQSIISTRRQKAQAEAAARASASSAIPEDSISTSSSRQMTRTSMSITPSKGKGKQKASSRASSTPRRSDNLSTTENLKPKDEDPRILRPRLTTSGVASEVLKDMPAKPEIPRGSDGKPLPICATCRNILPVISVDHQIVWGLGLEKESKKKKAKQDCPRCMRHYAIYGEPWPRRVPLPGCASTLNATPREETTPVEFARKVTHKVLPVLDRKIAAVASSKRKRSSEVPEAEETGHPAKKRKGSIEPAITKKRVPVPLPEGQKRKRGRPRLMSVPVTDSAPPPVVKVEDNEEPLHPSGFKTQGRRMNGRFEKKVSSSSPQKGVNPDTPQAVDAHASRAQRALEREKTKQSIERELLAKRGLSEIEIEQITKRGKWDDGSSHKKELPLKKIFPKRSASFRSGNLFSRPNPMSFAARAWANPLVSDDGSSEDEKGPNTPEDSQSPPAIVEVDLEDWDRGPALIVTAPAVPPAYKPSPFSFARRRWSSLSASPVEETRKSTTNEVKLNVDARPPLNMERILGNSSYNTSSTYKAQPSTSYEKWNMQDVSSSSEEEDTQNLFTLRVTPFREDETNKRPLALQHTYPSDVVYTQGSGFSPDLSFAPPNFIAPNFNDAGWESDISDS</sequence>
<dbReference type="GO" id="GO:0032259">
    <property type="term" value="P:methylation"/>
    <property type="evidence" value="ECO:0007669"/>
    <property type="project" value="UniProtKB-KW"/>
</dbReference>
<dbReference type="PANTHER" id="PTHR12977:SF4">
    <property type="entry name" value="HISTONE-LYSINE N-METHYLTRANSFERASE KMT5B"/>
    <property type="match status" value="1"/>
</dbReference>
<feature type="compositionally biased region" description="Acidic residues" evidence="9">
    <location>
        <begin position="295"/>
        <end position="304"/>
    </location>
</feature>
<evidence type="ECO:0000256" key="6">
    <source>
        <dbReference type="ARBA" id="ARBA00022691"/>
    </source>
</evidence>
<evidence type="ECO:0000256" key="1">
    <source>
        <dbReference type="ARBA" id="ARBA00004123"/>
    </source>
</evidence>
<evidence type="ECO:0000256" key="5">
    <source>
        <dbReference type="ARBA" id="ARBA00022679"/>
    </source>
</evidence>
<dbReference type="Gene3D" id="1.10.10.1700">
    <property type="entry name" value="Histone-lysine N-methyltransferase"/>
    <property type="match status" value="1"/>
</dbReference>
<dbReference type="InterPro" id="IPR039977">
    <property type="entry name" value="Suv4-20/Set9"/>
</dbReference>
<dbReference type="PANTHER" id="PTHR12977">
    <property type="entry name" value="SUPPRESSOR OF VARIEGATION 4-20-RELATED"/>
    <property type="match status" value="1"/>
</dbReference>
<dbReference type="SUPFAM" id="SSF82199">
    <property type="entry name" value="SET domain"/>
    <property type="match status" value="1"/>
</dbReference>
<keyword evidence="4" id="KW-0489">Methyltransferase</keyword>
<keyword evidence="7" id="KW-0156">Chromatin regulator</keyword>
<evidence type="ECO:0000313" key="12">
    <source>
        <dbReference type="Proteomes" id="UP001163846"/>
    </source>
</evidence>
<evidence type="ECO:0000259" key="10">
    <source>
        <dbReference type="PROSITE" id="PS50280"/>
    </source>
</evidence>
<evidence type="ECO:0000313" key="11">
    <source>
        <dbReference type="EMBL" id="KAJ3844701.1"/>
    </source>
</evidence>
<feature type="region of interest" description="Disordered" evidence="9">
    <location>
        <begin position="644"/>
        <end position="776"/>
    </location>
</feature>